<dbReference type="GO" id="GO:0000976">
    <property type="term" value="F:transcription cis-regulatory region binding"/>
    <property type="evidence" value="ECO:0007669"/>
    <property type="project" value="TreeGrafter"/>
</dbReference>
<dbReference type="InterPro" id="IPR028082">
    <property type="entry name" value="Peripla_BP_I"/>
</dbReference>
<dbReference type="PROSITE" id="PS50937">
    <property type="entry name" value="HTH_MERR_2"/>
    <property type="match status" value="1"/>
</dbReference>
<evidence type="ECO:0000313" key="7">
    <source>
        <dbReference type="Proteomes" id="UP000014923"/>
    </source>
</evidence>
<dbReference type="HOGENOM" id="CLU_037628_6_2_9"/>
<keyword evidence="7" id="KW-1185">Reference proteome</keyword>
<dbReference type="Pfam" id="PF13377">
    <property type="entry name" value="Peripla_BP_3"/>
    <property type="match status" value="1"/>
</dbReference>
<dbReference type="Pfam" id="PF00356">
    <property type="entry name" value="LacI"/>
    <property type="match status" value="1"/>
</dbReference>
<accession>R7RUL3</accession>
<dbReference type="CDD" id="cd01392">
    <property type="entry name" value="HTH_LacI"/>
    <property type="match status" value="1"/>
</dbReference>
<keyword evidence="1" id="KW-0805">Transcription regulation</keyword>
<protein>
    <submittedName>
        <fullName evidence="6">Maltose operon transcriptional repressor MalR, LacI family</fullName>
    </submittedName>
</protein>
<evidence type="ECO:0000256" key="2">
    <source>
        <dbReference type="ARBA" id="ARBA00023125"/>
    </source>
</evidence>
<dbReference type="Gene3D" id="1.10.260.40">
    <property type="entry name" value="lambda repressor-like DNA-binding domains"/>
    <property type="match status" value="1"/>
</dbReference>
<keyword evidence="3" id="KW-0804">Transcription</keyword>
<dbReference type="InterPro" id="IPR046335">
    <property type="entry name" value="LacI/GalR-like_sensor"/>
</dbReference>
<dbReference type="PRINTS" id="PR00036">
    <property type="entry name" value="HTHLACI"/>
</dbReference>
<dbReference type="CDD" id="cd06294">
    <property type="entry name" value="PBP1_MalR-like"/>
    <property type="match status" value="1"/>
</dbReference>
<dbReference type="Gene3D" id="3.40.50.2300">
    <property type="match status" value="2"/>
</dbReference>
<organism evidence="6 7">
    <name type="scientific">Thermobrachium celere DSM 8682</name>
    <dbReference type="NCBI Taxonomy" id="941824"/>
    <lineage>
        <taxon>Bacteria</taxon>
        <taxon>Bacillati</taxon>
        <taxon>Bacillota</taxon>
        <taxon>Clostridia</taxon>
        <taxon>Eubacteriales</taxon>
        <taxon>Clostridiaceae</taxon>
        <taxon>Thermobrachium</taxon>
    </lineage>
</organism>
<proteinExistence type="predicted"/>
<dbReference type="RefSeq" id="WP_018664307.1">
    <property type="nucleotide sequence ID" value="NZ_HF952022.1"/>
</dbReference>
<evidence type="ECO:0000256" key="1">
    <source>
        <dbReference type="ARBA" id="ARBA00023015"/>
    </source>
</evidence>
<dbReference type="SMART" id="SM00354">
    <property type="entry name" value="HTH_LACI"/>
    <property type="match status" value="1"/>
</dbReference>
<dbReference type="PANTHER" id="PTHR30146:SF109">
    <property type="entry name" value="HTH-TYPE TRANSCRIPTIONAL REGULATOR GALS"/>
    <property type="match status" value="1"/>
</dbReference>
<name>R7RUL3_9CLOT</name>
<reference evidence="6" key="1">
    <citation type="submission" date="2013-03" db="EMBL/GenBank/DDBJ databases">
        <title>Draft genome sequence of the hydrogen-ethanol-producing anaerobic alkalithermophilic Caloramator celere.</title>
        <authorList>
            <person name="Ciranna A."/>
            <person name="Larjo A."/>
            <person name="Kivisto A."/>
            <person name="Santala V."/>
            <person name="Roos C."/>
            <person name="Karp M."/>
        </authorList>
    </citation>
    <scope>NUCLEOTIDE SEQUENCE [LARGE SCALE GENOMIC DNA]</scope>
    <source>
        <strain evidence="6">DSM 8682</strain>
    </source>
</reference>
<dbReference type="EMBL" id="CAVN010000111">
    <property type="protein sequence ID" value="CDF59070.1"/>
    <property type="molecule type" value="Genomic_DNA"/>
</dbReference>
<keyword evidence="2" id="KW-0238">DNA-binding</keyword>
<dbReference type="GO" id="GO:0003700">
    <property type="term" value="F:DNA-binding transcription factor activity"/>
    <property type="evidence" value="ECO:0007669"/>
    <property type="project" value="TreeGrafter"/>
</dbReference>
<dbReference type="SUPFAM" id="SSF53822">
    <property type="entry name" value="Periplasmic binding protein-like I"/>
    <property type="match status" value="1"/>
</dbReference>
<dbReference type="InterPro" id="IPR000843">
    <property type="entry name" value="HTH_LacI"/>
</dbReference>
<comment type="caution">
    <text evidence="6">The sequence shown here is derived from an EMBL/GenBank/DDBJ whole genome shotgun (WGS) entry which is preliminary data.</text>
</comment>
<dbReference type="eggNOG" id="COG1609">
    <property type="taxonomic scope" value="Bacteria"/>
</dbReference>
<dbReference type="OrthoDB" id="9788209at2"/>
<dbReference type="PROSITE" id="PS50932">
    <property type="entry name" value="HTH_LACI_2"/>
    <property type="match status" value="1"/>
</dbReference>
<dbReference type="SUPFAM" id="SSF47413">
    <property type="entry name" value="lambda repressor-like DNA-binding domains"/>
    <property type="match status" value="1"/>
</dbReference>
<evidence type="ECO:0000259" key="5">
    <source>
        <dbReference type="PROSITE" id="PS50937"/>
    </source>
</evidence>
<dbReference type="InterPro" id="IPR010982">
    <property type="entry name" value="Lambda_DNA-bd_dom_sf"/>
</dbReference>
<dbReference type="InterPro" id="IPR000551">
    <property type="entry name" value="MerR-type_HTH_dom"/>
</dbReference>
<dbReference type="Proteomes" id="UP000014923">
    <property type="component" value="Unassembled WGS sequence"/>
</dbReference>
<dbReference type="PANTHER" id="PTHR30146">
    <property type="entry name" value="LACI-RELATED TRANSCRIPTIONAL REPRESSOR"/>
    <property type="match status" value="1"/>
</dbReference>
<feature type="domain" description="HTH lacI-type" evidence="4">
    <location>
        <begin position="2"/>
        <end position="56"/>
    </location>
</feature>
<evidence type="ECO:0000259" key="4">
    <source>
        <dbReference type="PROSITE" id="PS50932"/>
    </source>
</evidence>
<dbReference type="PROSITE" id="PS00356">
    <property type="entry name" value="HTH_LACI_1"/>
    <property type="match status" value="1"/>
</dbReference>
<feature type="domain" description="HTH merR-type" evidence="5">
    <location>
        <begin position="1"/>
        <end position="18"/>
    </location>
</feature>
<evidence type="ECO:0000256" key="3">
    <source>
        <dbReference type="ARBA" id="ARBA00023163"/>
    </source>
</evidence>
<dbReference type="AlphaFoldDB" id="R7RUL3"/>
<gene>
    <name evidence="6" type="ORF">TCEL_02138</name>
</gene>
<evidence type="ECO:0000313" key="6">
    <source>
        <dbReference type="EMBL" id="CDF59070.1"/>
    </source>
</evidence>
<sequence>MVTIKEVAEKAGVSPSTVSRVISDSPRISEETKERVRKVMKELGYHPNAIARSLVSRTTNTIGIVMPRAADEVFLNPFFPEALRGIAKCTHQEGYCMLITTGNTDEEQLESLKTVVNGGRVDGLILMYSKINDPILKAVKKMHVPFVMIGRPPKKEDLDFVDNDNVEAAFNATEYLIRMGHRRIGLINGSLNLVVSIDRFEGYKRALKKYNIDIDESIITSSEFVQEGGYEGMKKILKSPKPPTAIITTDDLMAFGAIKAAKDMGVKIPQDISIMSFNNIPLSEFATPPLTSVEINAYTLGYEAAKIVIDKLKGRCSETVSKVLKTHIIHRQSIVENR</sequence>